<accession>A0A367S2G6</accession>
<gene>
    <name evidence="1" type="ORF">A6770_34855</name>
</gene>
<keyword evidence="2" id="KW-1185">Reference proteome</keyword>
<organism evidence="1 2">
    <name type="scientific">Nostoc minutum NIES-26</name>
    <dbReference type="NCBI Taxonomy" id="1844469"/>
    <lineage>
        <taxon>Bacteria</taxon>
        <taxon>Bacillati</taxon>
        <taxon>Cyanobacteriota</taxon>
        <taxon>Cyanophyceae</taxon>
        <taxon>Nostocales</taxon>
        <taxon>Nostocaceae</taxon>
        <taxon>Nostoc</taxon>
    </lineage>
</organism>
<dbReference type="Proteomes" id="UP000252107">
    <property type="component" value="Unassembled WGS sequence"/>
</dbReference>
<dbReference type="AlphaFoldDB" id="A0A367S2G6"/>
<reference evidence="1" key="1">
    <citation type="submission" date="2016-04" db="EMBL/GenBank/DDBJ databases">
        <authorList>
            <person name="Tabuchi Yagui T.R."/>
        </authorList>
    </citation>
    <scope>NUCLEOTIDE SEQUENCE [LARGE SCALE GENOMIC DNA]</scope>
    <source>
        <strain evidence="1">NIES-26</strain>
    </source>
</reference>
<evidence type="ECO:0000313" key="2">
    <source>
        <dbReference type="Proteomes" id="UP000252107"/>
    </source>
</evidence>
<proteinExistence type="predicted"/>
<dbReference type="EMBL" id="LXQD01000006">
    <property type="protein sequence ID" value="RCJ42439.1"/>
    <property type="molecule type" value="Genomic_DNA"/>
</dbReference>
<comment type="caution">
    <text evidence="1">The sequence shown here is derived from an EMBL/GenBank/DDBJ whole genome shotgun (WGS) entry which is preliminary data.</text>
</comment>
<protein>
    <submittedName>
        <fullName evidence="1">Uncharacterized protein</fullName>
    </submittedName>
</protein>
<sequence length="127" mass="14973">MKISDLSAQTLEKIKLVRWDRIIEKHEGPEDWDSVLRYEEPEFIEVEGCAVLLPVDKSHHPNINIIRCIWSADRNSVTLFLSDTTYDDDPFSCGFMAVCDRPLYEEFFLAILYHEWFIIERATVFDN</sequence>
<name>A0A367S2G6_9NOSO</name>
<evidence type="ECO:0000313" key="1">
    <source>
        <dbReference type="EMBL" id="RCJ42439.1"/>
    </source>
</evidence>